<dbReference type="KEGG" id="foc:113207346"/>
<dbReference type="EC" id="1.8.98.2" evidence="2"/>
<proteinExistence type="inferred from homology"/>
<evidence type="ECO:0000256" key="7">
    <source>
        <dbReference type="ARBA" id="ARBA00023002"/>
    </source>
</evidence>
<accession>A0A6J1SEN3</accession>
<organism evidence="12 13">
    <name type="scientific">Frankliniella occidentalis</name>
    <name type="common">Western flower thrips</name>
    <name type="synonym">Euthrips occidentalis</name>
    <dbReference type="NCBI Taxonomy" id="133901"/>
    <lineage>
        <taxon>Eukaryota</taxon>
        <taxon>Metazoa</taxon>
        <taxon>Ecdysozoa</taxon>
        <taxon>Arthropoda</taxon>
        <taxon>Hexapoda</taxon>
        <taxon>Insecta</taxon>
        <taxon>Pterygota</taxon>
        <taxon>Neoptera</taxon>
        <taxon>Paraneoptera</taxon>
        <taxon>Thysanoptera</taxon>
        <taxon>Terebrantia</taxon>
        <taxon>Thripoidea</taxon>
        <taxon>Thripidae</taxon>
        <taxon>Frankliniella</taxon>
    </lineage>
</organism>
<dbReference type="Gene3D" id="3.90.1530.10">
    <property type="entry name" value="Conserved hypothetical protein from pyrococcus furiosus pfu- 392566-001, ParB domain"/>
    <property type="match status" value="1"/>
</dbReference>
<dbReference type="PANTHER" id="PTHR21348:SF2">
    <property type="entry name" value="SULFIREDOXIN-1"/>
    <property type="match status" value="1"/>
</dbReference>
<reference evidence="13" key="1">
    <citation type="submission" date="2025-08" db="UniProtKB">
        <authorList>
            <consortium name="RefSeq"/>
        </authorList>
    </citation>
    <scope>IDENTIFICATION</scope>
    <source>
        <tissue evidence="13">Whole organism</tissue>
    </source>
</reference>
<evidence type="ECO:0000313" key="13">
    <source>
        <dbReference type="RefSeq" id="XP_026279654.1"/>
    </source>
</evidence>
<dbReference type="RefSeq" id="XP_026279654.1">
    <property type="nucleotide sequence ID" value="XM_026423869.2"/>
</dbReference>
<dbReference type="CDD" id="cd16395">
    <property type="entry name" value="Srx"/>
    <property type="match status" value="1"/>
</dbReference>
<dbReference type="CTD" id="32768"/>
<evidence type="ECO:0000256" key="4">
    <source>
        <dbReference type="ARBA" id="ARBA00022741"/>
    </source>
</evidence>
<evidence type="ECO:0000256" key="9">
    <source>
        <dbReference type="ARBA" id="ARBA00047514"/>
    </source>
</evidence>
<feature type="domain" description="ParB-like N-terminal" evidence="11">
    <location>
        <begin position="88"/>
        <end position="182"/>
    </location>
</feature>
<keyword evidence="5" id="KW-0067">ATP-binding</keyword>
<feature type="signal peptide" evidence="10">
    <location>
        <begin position="1"/>
        <end position="29"/>
    </location>
</feature>
<gene>
    <name evidence="13" type="primary">LOC113207346</name>
</gene>
<evidence type="ECO:0000256" key="6">
    <source>
        <dbReference type="ARBA" id="ARBA00022862"/>
    </source>
</evidence>
<evidence type="ECO:0000313" key="12">
    <source>
        <dbReference type="Proteomes" id="UP000504606"/>
    </source>
</evidence>
<keyword evidence="4" id="KW-0547">Nucleotide-binding</keyword>
<evidence type="ECO:0000256" key="5">
    <source>
        <dbReference type="ARBA" id="ARBA00022840"/>
    </source>
</evidence>
<name>A0A6J1SEN3_FRAOC</name>
<dbReference type="AlphaFoldDB" id="A0A6J1SEN3"/>
<keyword evidence="12" id="KW-1185">Reference proteome</keyword>
<dbReference type="FunFam" id="3.90.1530.10:FF:000001">
    <property type="entry name" value="Sulfiredoxin"/>
    <property type="match status" value="1"/>
</dbReference>
<evidence type="ECO:0000256" key="2">
    <source>
        <dbReference type="ARBA" id="ARBA00013055"/>
    </source>
</evidence>
<dbReference type="Proteomes" id="UP000504606">
    <property type="component" value="Unplaced"/>
</dbReference>
<keyword evidence="7" id="KW-0560">Oxidoreductase</keyword>
<keyword evidence="8" id="KW-1015">Disulfide bond</keyword>
<keyword evidence="3" id="KW-0488">Methylation</keyword>
<dbReference type="InterPro" id="IPR016692">
    <property type="entry name" value="Sulfiredoxin"/>
</dbReference>
<dbReference type="PANTHER" id="PTHR21348">
    <property type="match status" value="1"/>
</dbReference>
<evidence type="ECO:0000256" key="8">
    <source>
        <dbReference type="ARBA" id="ARBA00023157"/>
    </source>
</evidence>
<sequence>MTNRRAIEKFPIHTKDLIYLLLLLMVSLHQNSISLLNAVVVMCGQHASYENIFIRNLSACCYALAVGSFIMAADDGSTVHSRNIGEIEEVPMSVIIRPLVLEVNSQKVQSLMDTLEDPTTVDTVPPIDVLWIKGSEGGNYFYSFGGCHRYTAHKQLGRKSIRAKIVQSTIDDLRVYLGSSTPDLK</sequence>
<evidence type="ECO:0000256" key="10">
    <source>
        <dbReference type="SAM" id="SignalP"/>
    </source>
</evidence>
<dbReference type="OrthoDB" id="10023328at2759"/>
<dbReference type="InterPro" id="IPR003115">
    <property type="entry name" value="ParB_N"/>
</dbReference>
<dbReference type="GO" id="GO:0005737">
    <property type="term" value="C:cytoplasm"/>
    <property type="evidence" value="ECO:0007669"/>
    <property type="project" value="TreeGrafter"/>
</dbReference>
<dbReference type="GO" id="GO:0032542">
    <property type="term" value="F:sulfiredoxin activity"/>
    <property type="evidence" value="ECO:0007669"/>
    <property type="project" value="UniProtKB-EC"/>
</dbReference>
<evidence type="ECO:0000259" key="11">
    <source>
        <dbReference type="SMART" id="SM00470"/>
    </source>
</evidence>
<dbReference type="InterPro" id="IPR036086">
    <property type="entry name" value="ParB/Sulfiredoxin_sf"/>
</dbReference>
<evidence type="ECO:0000256" key="3">
    <source>
        <dbReference type="ARBA" id="ARBA00022481"/>
    </source>
</evidence>
<dbReference type="GeneID" id="113207346"/>
<feature type="chain" id="PRO_5027098142" description="sulfiredoxin" evidence="10">
    <location>
        <begin position="30"/>
        <end position="185"/>
    </location>
</feature>
<comment type="catalytic activity">
    <reaction evidence="9">
        <text>S-hydroxy-S-oxy-L-cysteinyl-[peroxiredoxin] + [protein]-dithiol + ATP = S-hydroxy-L-cysteinyl-[peroxiredoxin] + [protein]-disulfide + ADP + phosphate</text>
        <dbReference type="Rhea" id="RHEA:17545"/>
        <dbReference type="Rhea" id="RHEA-COMP:10593"/>
        <dbReference type="Rhea" id="RHEA-COMP:10594"/>
        <dbReference type="Rhea" id="RHEA-COMP:13681"/>
        <dbReference type="Rhea" id="RHEA-COMP:17976"/>
        <dbReference type="ChEBI" id="CHEBI:29950"/>
        <dbReference type="ChEBI" id="CHEBI:30616"/>
        <dbReference type="ChEBI" id="CHEBI:43474"/>
        <dbReference type="ChEBI" id="CHEBI:50058"/>
        <dbReference type="ChEBI" id="CHEBI:61973"/>
        <dbReference type="ChEBI" id="CHEBI:61974"/>
        <dbReference type="ChEBI" id="CHEBI:456216"/>
        <dbReference type="EC" id="1.8.98.2"/>
    </reaction>
</comment>
<dbReference type="Pfam" id="PF02195">
    <property type="entry name" value="ParB_N"/>
    <property type="match status" value="1"/>
</dbReference>
<keyword evidence="10" id="KW-0732">Signal</keyword>
<dbReference type="GO" id="GO:0034599">
    <property type="term" value="P:cellular response to oxidative stress"/>
    <property type="evidence" value="ECO:0007669"/>
    <property type="project" value="TreeGrafter"/>
</dbReference>
<keyword evidence="6" id="KW-0049">Antioxidant</keyword>
<comment type="similarity">
    <text evidence="1">Belongs to the sulfiredoxin family.</text>
</comment>
<protein>
    <recommendedName>
        <fullName evidence="2">sulfiredoxin</fullName>
        <ecNumber evidence="2">1.8.98.2</ecNumber>
    </recommendedName>
</protein>
<dbReference type="SUPFAM" id="SSF110849">
    <property type="entry name" value="ParB/Sulfiredoxin"/>
    <property type="match status" value="1"/>
</dbReference>
<dbReference type="SMART" id="SM00470">
    <property type="entry name" value="ParB"/>
    <property type="match status" value="1"/>
</dbReference>
<evidence type="ECO:0000256" key="1">
    <source>
        <dbReference type="ARBA" id="ARBA00009609"/>
    </source>
</evidence>
<dbReference type="GO" id="GO:0005524">
    <property type="term" value="F:ATP binding"/>
    <property type="evidence" value="ECO:0007669"/>
    <property type="project" value="UniProtKB-KW"/>
</dbReference>